<protein>
    <submittedName>
        <fullName evidence="3">ParB/RepB/Spo0J family partition protein</fullName>
    </submittedName>
</protein>
<dbReference type="Gene3D" id="3.90.1530.10">
    <property type="entry name" value="Conserved hypothetical protein from pyrococcus furiosus pfu- 392566-001, ParB domain"/>
    <property type="match status" value="1"/>
</dbReference>
<feature type="compositionally biased region" description="Basic and acidic residues" evidence="1">
    <location>
        <begin position="325"/>
        <end position="341"/>
    </location>
</feature>
<reference evidence="3 4" key="1">
    <citation type="submission" date="2024-09" db="EMBL/GenBank/DDBJ databases">
        <authorList>
            <person name="Lee S.D."/>
        </authorList>
    </citation>
    <scope>NUCLEOTIDE SEQUENCE [LARGE SCALE GENOMIC DNA]</scope>
    <source>
        <strain evidence="3 4">N1-1</strain>
    </source>
</reference>
<dbReference type="SUPFAM" id="SSF110849">
    <property type="entry name" value="ParB/Sulfiredoxin"/>
    <property type="match status" value="1"/>
</dbReference>
<dbReference type="SMART" id="SM00470">
    <property type="entry name" value="ParB"/>
    <property type="match status" value="1"/>
</dbReference>
<keyword evidence="4" id="KW-1185">Reference proteome</keyword>
<dbReference type="InterPro" id="IPR003115">
    <property type="entry name" value="ParB_N"/>
</dbReference>
<dbReference type="Pfam" id="PF02195">
    <property type="entry name" value="ParB_N"/>
    <property type="match status" value="1"/>
</dbReference>
<evidence type="ECO:0000256" key="1">
    <source>
        <dbReference type="SAM" id="MobiDB-lite"/>
    </source>
</evidence>
<dbReference type="EMBL" id="JBHEZX010000002">
    <property type="protein sequence ID" value="MFC1408671.1"/>
    <property type="molecule type" value="Genomic_DNA"/>
</dbReference>
<sequence length="341" mass="36891">MDLEARYQDPDAGTDVEWIPIAELELSHSPRSAGESDEHIRVLAQSQAELPPIVVQRGTNRVVDGVHRVRAAQLRGEQEIRARLFDGDDASAFVLAVRLNVRHGLPLSLADRKTAAGRILREQADWSNRKIASAVGLSPKTVATLREAAGRPGGPARIGRDGRVRPVSAAAGRERAREVLLREPSSSLRAVSAVAGVSAGTVRDVRERLRQETGAVVPGPRRAAPVRGADVPRARPAVSGPKALDRSNALLRSLRTDPSLRFNQSGRLMLSILAVAAMDPQTQDSLVLDLPDHCIDFVAELAKSSVLAWQDLEARLSQRRSAPPARKECAVNPERRGNYGP</sequence>
<name>A0ABV6V4L6_9ACTN</name>
<feature type="domain" description="ParB-like N-terminal" evidence="2">
    <location>
        <begin position="17"/>
        <end position="101"/>
    </location>
</feature>
<feature type="region of interest" description="Disordered" evidence="1">
    <location>
        <begin position="318"/>
        <end position="341"/>
    </location>
</feature>
<dbReference type="InterPro" id="IPR036086">
    <property type="entry name" value="ParB/Sulfiredoxin_sf"/>
</dbReference>
<comment type="caution">
    <text evidence="3">The sequence shown here is derived from an EMBL/GenBank/DDBJ whole genome shotgun (WGS) entry which is preliminary data.</text>
</comment>
<dbReference type="Proteomes" id="UP001592582">
    <property type="component" value="Unassembled WGS sequence"/>
</dbReference>
<dbReference type="RefSeq" id="WP_380502945.1">
    <property type="nucleotide sequence ID" value="NZ_JBHEZX010000002.1"/>
</dbReference>
<feature type="region of interest" description="Disordered" evidence="1">
    <location>
        <begin position="218"/>
        <end position="242"/>
    </location>
</feature>
<gene>
    <name evidence="3" type="ORF">ACEZDG_05185</name>
</gene>
<organism evidence="3 4">
    <name type="scientific">Streptacidiphilus alkalitolerans</name>
    <dbReference type="NCBI Taxonomy" id="3342712"/>
    <lineage>
        <taxon>Bacteria</taxon>
        <taxon>Bacillati</taxon>
        <taxon>Actinomycetota</taxon>
        <taxon>Actinomycetes</taxon>
        <taxon>Kitasatosporales</taxon>
        <taxon>Streptomycetaceae</taxon>
        <taxon>Streptacidiphilus</taxon>
    </lineage>
</organism>
<evidence type="ECO:0000259" key="2">
    <source>
        <dbReference type="SMART" id="SM00470"/>
    </source>
</evidence>
<proteinExistence type="predicted"/>
<feature type="region of interest" description="Disordered" evidence="1">
    <location>
        <begin position="149"/>
        <end position="168"/>
    </location>
</feature>
<evidence type="ECO:0000313" key="3">
    <source>
        <dbReference type="EMBL" id="MFC1408671.1"/>
    </source>
</evidence>
<evidence type="ECO:0000313" key="4">
    <source>
        <dbReference type="Proteomes" id="UP001592582"/>
    </source>
</evidence>
<accession>A0ABV6V4L6</accession>